<feature type="compositionally biased region" description="Polar residues" evidence="9">
    <location>
        <begin position="1"/>
        <end position="10"/>
    </location>
</feature>
<keyword evidence="4" id="KW-0863">Zinc-finger</keyword>
<evidence type="ECO:0000313" key="11">
    <source>
        <dbReference type="EMBL" id="KAF5856212.1"/>
    </source>
</evidence>
<accession>A0A8H5ZVX0</accession>
<keyword evidence="5" id="KW-0862">Zinc</keyword>
<dbReference type="GO" id="GO:0000981">
    <property type="term" value="F:DNA-binding transcription factor activity, RNA polymerase II-specific"/>
    <property type="evidence" value="ECO:0007669"/>
    <property type="project" value="InterPro"/>
</dbReference>
<keyword evidence="6" id="KW-0805">Transcription regulation</keyword>
<dbReference type="PANTHER" id="PTHR40626:SF10">
    <property type="entry name" value="C2H2-TYPE DOMAIN-CONTAINING PROTEIN"/>
    <property type="match status" value="1"/>
</dbReference>
<feature type="compositionally biased region" description="Polar residues" evidence="9">
    <location>
        <begin position="79"/>
        <end position="89"/>
    </location>
</feature>
<evidence type="ECO:0000256" key="1">
    <source>
        <dbReference type="ARBA" id="ARBA00004123"/>
    </source>
</evidence>
<protein>
    <recommendedName>
        <fullName evidence="10">Xylanolytic transcriptional activator regulatory domain-containing protein</fullName>
    </recommendedName>
</protein>
<keyword evidence="2" id="KW-0479">Metal-binding</keyword>
<dbReference type="GO" id="GO:0006351">
    <property type="term" value="P:DNA-templated transcription"/>
    <property type="evidence" value="ECO:0007669"/>
    <property type="project" value="InterPro"/>
</dbReference>
<evidence type="ECO:0000256" key="3">
    <source>
        <dbReference type="ARBA" id="ARBA00022737"/>
    </source>
</evidence>
<dbReference type="InterPro" id="IPR007219">
    <property type="entry name" value="XnlR_reg_dom"/>
</dbReference>
<dbReference type="GO" id="GO:0005634">
    <property type="term" value="C:nucleus"/>
    <property type="evidence" value="ECO:0007669"/>
    <property type="project" value="UniProtKB-SubCell"/>
</dbReference>
<keyword evidence="12" id="KW-1185">Reference proteome</keyword>
<sequence>MQHQVGSSSAFEPRRSDKTRPRRRQSLAPEQIPQPADFLTGIHHDQTSGTEPGLLDNHSISPLAQQGAQAPGQQEGDSQRPQFGNNSRGPSAPVFPSIFPAPQLALATQIVPHFASPRVTPFDRSRLLSSLGRVEKIFPNPCLPSSDALTRYLAGYFTGFYPLVPFTHTPTFKLESCLPELCLAMLAVGAMDRFEVTPATELFYLAKALLSDSQQRRARSEMKQSTGLVDNGSSLARQLIDELRCLLCLAHFASWQRDPALRNEACVLQSLLGQSLRSNPLEETAQSEQYLDWEQWAQQESERRTKLFAFCFLGIQSISFDVPPSIWCDEINLRLPCSCPEWTAPDATTWSMLRRATPNEQGLYRDTLDALLSALQKWTSLWQQTPESNLEPLDPNGPLPFTSSALLSLAYVRNCFDIFPTRKIFTWAPAEIAQVLRTSPPVDRKWSSLLAAYHATNLLATLVKLGVQYFKHNQSVLWSVEATLCGLDCSVFLEKWLRRVNDTMQDLPLSDYEIQLVDWIKDVVYEGLSSANDGSFDTTSRPAILPDQIITVWSHIMQGNSPFTFIRMIGEVLDEYRRLSVRS</sequence>
<evidence type="ECO:0000256" key="6">
    <source>
        <dbReference type="ARBA" id="ARBA00023015"/>
    </source>
</evidence>
<dbReference type="InterPro" id="IPR051059">
    <property type="entry name" value="VerF-like"/>
</dbReference>
<comment type="caution">
    <text evidence="11">The sequence shown here is derived from an EMBL/GenBank/DDBJ whole genome shotgun (WGS) entry which is preliminary data.</text>
</comment>
<dbReference type="EMBL" id="SPNV01000337">
    <property type="protein sequence ID" value="KAF5856212.1"/>
    <property type="molecule type" value="Genomic_DNA"/>
</dbReference>
<evidence type="ECO:0000256" key="9">
    <source>
        <dbReference type="SAM" id="MobiDB-lite"/>
    </source>
</evidence>
<dbReference type="PANTHER" id="PTHR40626">
    <property type="entry name" value="MIP31509P"/>
    <property type="match status" value="1"/>
</dbReference>
<dbReference type="AlphaFoldDB" id="A0A8H5ZVX0"/>
<evidence type="ECO:0000259" key="10">
    <source>
        <dbReference type="Pfam" id="PF04082"/>
    </source>
</evidence>
<dbReference type="Pfam" id="PF04082">
    <property type="entry name" value="Fungal_trans"/>
    <property type="match status" value="1"/>
</dbReference>
<evidence type="ECO:0000256" key="5">
    <source>
        <dbReference type="ARBA" id="ARBA00022833"/>
    </source>
</evidence>
<evidence type="ECO:0000256" key="7">
    <source>
        <dbReference type="ARBA" id="ARBA00023163"/>
    </source>
</evidence>
<keyword evidence="8" id="KW-0539">Nucleus</keyword>
<organism evidence="11 12">
    <name type="scientific">Petromyces alliaceus</name>
    <name type="common">Aspergillus alliaceus</name>
    <dbReference type="NCBI Taxonomy" id="209559"/>
    <lineage>
        <taxon>Eukaryota</taxon>
        <taxon>Fungi</taxon>
        <taxon>Dikarya</taxon>
        <taxon>Ascomycota</taxon>
        <taxon>Pezizomycotina</taxon>
        <taxon>Eurotiomycetes</taxon>
        <taxon>Eurotiomycetidae</taxon>
        <taxon>Eurotiales</taxon>
        <taxon>Aspergillaceae</taxon>
        <taxon>Aspergillus</taxon>
        <taxon>Aspergillus subgen. Circumdati</taxon>
    </lineage>
</organism>
<dbReference type="Proteomes" id="UP000541154">
    <property type="component" value="Unassembled WGS sequence"/>
</dbReference>
<dbReference type="CDD" id="cd12148">
    <property type="entry name" value="fungal_TF_MHR"/>
    <property type="match status" value="1"/>
</dbReference>
<gene>
    <name evidence="11" type="ORF">ETB97_007688</name>
</gene>
<keyword evidence="7" id="KW-0804">Transcription</keyword>
<proteinExistence type="predicted"/>
<dbReference type="GO" id="GO:0000978">
    <property type="term" value="F:RNA polymerase II cis-regulatory region sequence-specific DNA binding"/>
    <property type="evidence" value="ECO:0007669"/>
    <property type="project" value="InterPro"/>
</dbReference>
<evidence type="ECO:0000256" key="8">
    <source>
        <dbReference type="ARBA" id="ARBA00023242"/>
    </source>
</evidence>
<evidence type="ECO:0000256" key="4">
    <source>
        <dbReference type="ARBA" id="ARBA00022771"/>
    </source>
</evidence>
<evidence type="ECO:0000313" key="12">
    <source>
        <dbReference type="Proteomes" id="UP000541154"/>
    </source>
</evidence>
<dbReference type="GO" id="GO:0000785">
    <property type="term" value="C:chromatin"/>
    <property type="evidence" value="ECO:0007669"/>
    <property type="project" value="TreeGrafter"/>
</dbReference>
<keyword evidence="3" id="KW-0677">Repeat</keyword>
<name>A0A8H5ZVX0_PETAA</name>
<reference evidence="11 12" key="1">
    <citation type="submission" date="2019-04" db="EMBL/GenBank/DDBJ databases">
        <title>Aspergillus burnettii sp. nov., novel species from soil in southeast Queensland.</title>
        <authorList>
            <person name="Gilchrist C.L.M."/>
            <person name="Pitt J.I."/>
            <person name="Lange L."/>
            <person name="Lacey H.J."/>
            <person name="Vuong D."/>
            <person name="Midgley D.J."/>
            <person name="Greenfield P."/>
            <person name="Bradbury M."/>
            <person name="Lacey E."/>
            <person name="Busk P.K."/>
            <person name="Pilgaard B."/>
            <person name="Chooi Y.H."/>
            <person name="Piggott A.M."/>
        </authorList>
    </citation>
    <scope>NUCLEOTIDE SEQUENCE [LARGE SCALE GENOMIC DNA]</scope>
    <source>
        <strain evidence="11 12">FRR 5400</strain>
    </source>
</reference>
<feature type="compositionally biased region" description="Low complexity" evidence="9">
    <location>
        <begin position="64"/>
        <end position="76"/>
    </location>
</feature>
<evidence type="ECO:0000256" key="2">
    <source>
        <dbReference type="ARBA" id="ARBA00022723"/>
    </source>
</evidence>
<dbReference type="GO" id="GO:0008270">
    <property type="term" value="F:zinc ion binding"/>
    <property type="evidence" value="ECO:0007669"/>
    <property type="project" value="UniProtKB-KW"/>
</dbReference>
<feature type="region of interest" description="Disordered" evidence="9">
    <location>
        <begin position="1"/>
        <end position="94"/>
    </location>
</feature>
<comment type="subcellular location">
    <subcellularLocation>
        <location evidence="1">Nucleus</location>
    </subcellularLocation>
</comment>
<feature type="domain" description="Xylanolytic transcriptional activator regulatory" evidence="10">
    <location>
        <begin position="156"/>
        <end position="357"/>
    </location>
</feature>